<dbReference type="Proteomes" id="UP000765509">
    <property type="component" value="Unassembled WGS sequence"/>
</dbReference>
<dbReference type="PANTHER" id="PTHR11439:SF467">
    <property type="entry name" value="INTEGRASE CATALYTIC DOMAIN-CONTAINING PROTEIN"/>
    <property type="match status" value="1"/>
</dbReference>
<proteinExistence type="predicted"/>
<dbReference type="Pfam" id="PF07727">
    <property type="entry name" value="RVT_2"/>
    <property type="match status" value="1"/>
</dbReference>
<name>A0A9Q3EKI0_9BASI</name>
<evidence type="ECO:0000313" key="3">
    <source>
        <dbReference type="Proteomes" id="UP000765509"/>
    </source>
</evidence>
<gene>
    <name evidence="2" type="ORF">O181_062948</name>
</gene>
<sequence length="313" mass="35337">MAIDKELQSMERLRVWDVVDLDPSYRLVGTTWVFEAKKNHLGENTDCLCGFHQIDVKSAFLNAPLSKTVYLSLPQGVKGDKRRICLRLNKAIYGLKQAPLAWYDRLKQWLVDVGFTACILDPCVFYRGGDYPLWLYVHVDDIAIFGKEVEVFKTQIAGEFEIKDIGAADLMLRVKISQDKGCVTLDQQHYTKSLIELYGMGNCRPFSTPLVPNSHLEPATLEEIDEFNSLWVSYRSAIGSINYLSTATRPDLSFAVSSLSQFLERPGIKHWQGFLHVLWYLNGNQDLGLTYGGEAQCGISAYSDADWGNCQAT</sequence>
<dbReference type="OrthoDB" id="3799035at2759"/>
<dbReference type="InterPro" id="IPR013103">
    <property type="entry name" value="RVT_2"/>
</dbReference>
<evidence type="ECO:0000259" key="1">
    <source>
        <dbReference type="Pfam" id="PF07727"/>
    </source>
</evidence>
<reference evidence="2" key="1">
    <citation type="submission" date="2021-03" db="EMBL/GenBank/DDBJ databases">
        <title>Draft genome sequence of rust myrtle Austropuccinia psidii MF-1, a brazilian biotype.</title>
        <authorList>
            <person name="Quecine M.C."/>
            <person name="Pachon D.M.R."/>
            <person name="Bonatelli M.L."/>
            <person name="Correr F.H."/>
            <person name="Franceschini L.M."/>
            <person name="Leite T.F."/>
            <person name="Margarido G.R.A."/>
            <person name="Almeida C.A."/>
            <person name="Ferrarezi J.A."/>
            <person name="Labate C.A."/>
        </authorList>
    </citation>
    <scope>NUCLEOTIDE SEQUENCE</scope>
    <source>
        <strain evidence="2">MF-1</strain>
    </source>
</reference>
<dbReference type="EMBL" id="AVOT02030121">
    <property type="protein sequence ID" value="MBW0523233.1"/>
    <property type="molecule type" value="Genomic_DNA"/>
</dbReference>
<protein>
    <recommendedName>
        <fullName evidence="1">Reverse transcriptase Ty1/copia-type domain-containing protein</fullName>
    </recommendedName>
</protein>
<dbReference type="SUPFAM" id="SSF56672">
    <property type="entry name" value="DNA/RNA polymerases"/>
    <property type="match status" value="1"/>
</dbReference>
<dbReference type="PANTHER" id="PTHR11439">
    <property type="entry name" value="GAG-POL-RELATED RETROTRANSPOSON"/>
    <property type="match status" value="1"/>
</dbReference>
<feature type="domain" description="Reverse transcriptase Ty1/copia-type" evidence="1">
    <location>
        <begin position="51"/>
        <end position="211"/>
    </location>
</feature>
<organism evidence="2 3">
    <name type="scientific">Austropuccinia psidii MF-1</name>
    <dbReference type="NCBI Taxonomy" id="1389203"/>
    <lineage>
        <taxon>Eukaryota</taxon>
        <taxon>Fungi</taxon>
        <taxon>Dikarya</taxon>
        <taxon>Basidiomycota</taxon>
        <taxon>Pucciniomycotina</taxon>
        <taxon>Pucciniomycetes</taxon>
        <taxon>Pucciniales</taxon>
        <taxon>Sphaerophragmiaceae</taxon>
        <taxon>Austropuccinia</taxon>
    </lineage>
</organism>
<accession>A0A9Q3EKI0</accession>
<dbReference type="AlphaFoldDB" id="A0A9Q3EKI0"/>
<evidence type="ECO:0000313" key="2">
    <source>
        <dbReference type="EMBL" id="MBW0523233.1"/>
    </source>
</evidence>
<comment type="caution">
    <text evidence="2">The sequence shown here is derived from an EMBL/GenBank/DDBJ whole genome shotgun (WGS) entry which is preliminary data.</text>
</comment>
<dbReference type="InterPro" id="IPR043502">
    <property type="entry name" value="DNA/RNA_pol_sf"/>
</dbReference>
<keyword evidence="3" id="KW-1185">Reference proteome</keyword>